<comment type="subcellular location">
    <subcellularLocation>
        <location evidence="2">Mitochondrion membrane</location>
        <topology evidence="2">Single-pass membrane protein</topology>
    </subcellularLocation>
</comment>
<evidence type="ECO:0000256" key="1">
    <source>
        <dbReference type="ARBA" id="ARBA00003096"/>
    </source>
</evidence>
<geneLocation type="mitochondrion" evidence="15"/>
<evidence type="ECO:0000256" key="11">
    <source>
        <dbReference type="ARBA" id="ARBA00023065"/>
    </source>
</evidence>
<dbReference type="PANTHER" id="PTHR37774:SF4">
    <property type="entry name" value="ATP SYNTHASE PROTEIN MI25"/>
    <property type="match status" value="1"/>
</dbReference>
<name>A0A4Y5WSB2_9MARC</name>
<keyword evidence="12 15" id="KW-0496">Mitochondrion</keyword>
<keyword evidence="8" id="KW-0812">Transmembrane</keyword>
<sequence>MREILIFAISSFSVLSSKKILIYNEEVIVASSFVCFVIFSKKTFGETIKATFDARSEALLSDLQQWMSYQEAMLSELKKQHELRSISLRSSTQMIGESCSIMVTTRCAPKCKQTVNKVLCQQIEQKLKTLLAIQEHSRISLQEKIVTCFRETVCDEFRFSKLRKHQSKLVQQSMVVLLNEDGVPKK</sequence>
<evidence type="ECO:0000256" key="4">
    <source>
        <dbReference type="ARBA" id="ARBA00011648"/>
    </source>
</evidence>
<evidence type="ECO:0000256" key="6">
    <source>
        <dbReference type="ARBA" id="ARBA00022448"/>
    </source>
</evidence>
<dbReference type="Pfam" id="PF05405">
    <property type="entry name" value="Mt_ATP-synt_B"/>
    <property type="match status" value="1"/>
</dbReference>
<evidence type="ECO:0000256" key="3">
    <source>
        <dbReference type="ARBA" id="ARBA00009281"/>
    </source>
</evidence>
<comment type="similarity">
    <text evidence="3">Belongs to the ATPase protein MI25 family.</text>
</comment>
<dbReference type="GO" id="GO:0015078">
    <property type="term" value="F:proton transmembrane transporter activity"/>
    <property type="evidence" value="ECO:0007669"/>
    <property type="project" value="InterPro"/>
</dbReference>
<dbReference type="PANTHER" id="PTHR37774">
    <property type="entry name" value="ATP SYNTHASE PROTEIN MI25-RELATED"/>
    <property type="match status" value="1"/>
</dbReference>
<accession>A0A4Y5WSB2</accession>
<protein>
    <recommendedName>
        <fullName evidence="5">ATP synthase protein MI25</fullName>
    </recommendedName>
</protein>
<evidence type="ECO:0000256" key="5">
    <source>
        <dbReference type="ARBA" id="ARBA00017388"/>
    </source>
</evidence>
<reference evidence="15" key="1">
    <citation type="journal article" date="2019" name="Int. J. Mol. Sci.">
        <title>Potential of Transcript Editing Across Mitogenomes of Early Land Plants Shows Novel and Familiar Trends.</title>
        <authorList>
            <person name="Myszczynski K."/>
            <person name="Slipiko M."/>
            <person name="Sawicki J."/>
        </authorList>
    </citation>
    <scope>NUCLEOTIDE SEQUENCE</scope>
</reference>
<dbReference type="InterPro" id="IPR044988">
    <property type="entry name" value="MI25_plants"/>
</dbReference>
<evidence type="ECO:0000313" key="15">
    <source>
        <dbReference type="EMBL" id="QDE10576.1"/>
    </source>
</evidence>
<dbReference type="GeneID" id="82289952"/>
<keyword evidence="7" id="KW-0138">CF(0)</keyword>
<dbReference type="InterPro" id="IPR008688">
    <property type="entry name" value="ATP_synth_Bsub_B/MI25"/>
</dbReference>
<proteinExistence type="inferred from homology"/>
<keyword evidence="14" id="KW-0066">ATP synthesis</keyword>
<keyword evidence="11" id="KW-0406">Ion transport</keyword>
<evidence type="ECO:0000256" key="14">
    <source>
        <dbReference type="ARBA" id="ARBA00023310"/>
    </source>
</evidence>
<dbReference type="RefSeq" id="YP_010881184.1">
    <property type="nucleotide sequence ID" value="NC_080363.1"/>
</dbReference>
<keyword evidence="13" id="KW-0472">Membrane</keyword>
<dbReference type="EMBL" id="MK854466">
    <property type="protein sequence ID" value="QDE10576.1"/>
    <property type="molecule type" value="Genomic_DNA"/>
</dbReference>
<gene>
    <name evidence="15" type="primary">atp4</name>
    <name evidence="15" type="ORF">PlpuMp58</name>
</gene>
<dbReference type="GO" id="GO:0015986">
    <property type="term" value="P:proton motive force-driven ATP synthesis"/>
    <property type="evidence" value="ECO:0007669"/>
    <property type="project" value="InterPro"/>
</dbReference>
<evidence type="ECO:0000256" key="13">
    <source>
        <dbReference type="ARBA" id="ARBA00023136"/>
    </source>
</evidence>
<dbReference type="GO" id="GO:0045259">
    <property type="term" value="C:proton-transporting ATP synthase complex"/>
    <property type="evidence" value="ECO:0007669"/>
    <property type="project" value="UniProtKB-KW"/>
</dbReference>
<keyword evidence="6" id="KW-0813">Transport</keyword>
<dbReference type="AlphaFoldDB" id="A0A4Y5WSB2"/>
<dbReference type="GO" id="GO:0031966">
    <property type="term" value="C:mitochondrial membrane"/>
    <property type="evidence" value="ECO:0007669"/>
    <property type="project" value="UniProtKB-SubCell"/>
</dbReference>
<evidence type="ECO:0000256" key="9">
    <source>
        <dbReference type="ARBA" id="ARBA00022781"/>
    </source>
</evidence>
<keyword evidence="10" id="KW-1133">Transmembrane helix</keyword>
<evidence type="ECO:0000256" key="12">
    <source>
        <dbReference type="ARBA" id="ARBA00023128"/>
    </source>
</evidence>
<evidence type="ECO:0000256" key="7">
    <source>
        <dbReference type="ARBA" id="ARBA00022547"/>
    </source>
</evidence>
<comment type="function">
    <text evidence="1">This is one of the chains of the nonenzymatic component (CF(0) subunit) of the mitochondrial ATPase complex.</text>
</comment>
<organism evidence="15">
    <name type="scientific">Pellia epiphylla</name>
    <dbReference type="NCBI Taxonomy" id="40340"/>
    <lineage>
        <taxon>Eukaryota</taxon>
        <taxon>Viridiplantae</taxon>
        <taxon>Streptophyta</taxon>
        <taxon>Embryophyta</taxon>
        <taxon>Marchantiophyta</taxon>
        <taxon>Jungermanniopsida</taxon>
        <taxon>Pelliidae</taxon>
        <taxon>Pelliales</taxon>
        <taxon>Pelliaceae</taxon>
        <taxon>Pellia</taxon>
    </lineage>
</organism>
<comment type="subunit">
    <text evidence="4">F-type ATPases have 2 components, CF(1) - the catalytic core - and CF(0) - the membrane proton channel. CF(1) has five subunits: alpha(3), beta(3), gamma(1), delta(1), epsilon(1). CF(0) has three main subunits: a, b and c.</text>
</comment>
<evidence type="ECO:0000256" key="2">
    <source>
        <dbReference type="ARBA" id="ARBA00004304"/>
    </source>
</evidence>
<evidence type="ECO:0000256" key="8">
    <source>
        <dbReference type="ARBA" id="ARBA00022692"/>
    </source>
</evidence>
<keyword evidence="9" id="KW-0375">Hydrogen ion transport</keyword>
<evidence type="ECO:0000256" key="10">
    <source>
        <dbReference type="ARBA" id="ARBA00022989"/>
    </source>
</evidence>